<dbReference type="AlphaFoldDB" id="A0A809RT22"/>
<protein>
    <submittedName>
        <fullName evidence="3">Uncharacterized protein</fullName>
    </submittedName>
</protein>
<proteinExistence type="predicted"/>
<reference evidence="3" key="1">
    <citation type="journal article" name="DNA Res.">
        <title>The physiological potential of anammox bacteria as revealed by their core genome structure.</title>
        <authorList>
            <person name="Okubo T."/>
            <person name="Toyoda A."/>
            <person name="Fukuhara K."/>
            <person name="Uchiyama I."/>
            <person name="Harigaya Y."/>
            <person name="Kuroiwa M."/>
            <person name="Suzuki T."/>
            <person name="Murakami Y."/>
            <person name="Suwa Y."/>
            <person name="Takami H."/>
        </authorList>
    </citation>
    <scope>NUCLEOTIDE SEQUENCE</scope>
    <source>
        <strain evidence="3">317325-2</strain>
    </source>
</reference>
<sequence>MPRQSAAVLKSLVKWFVIPVGLAALGFFVVGPRIGNVEGLERPALASPELEEEDGAEPEPTSGGAQGPDVEVSSKPIKRVAPVRTVERTPEPEIPPESDDVPPPDEEPPGGEPPNEPPPTEPPPADPPPDGSAGEGG</sequence>
<feature type="compositionally biased region" description="Pro residues" evidence="1">
    <location>
        <begin position="110"/>
        <end position="130"/>
    </location>
</feature>
<organism evidence="3 4">
    <name type="scientific">Candidatus Nitrosymbiomonas proteolyticus</name>
    <dbReference type="NCBI Taxonomy" id="2608984"/>
    <lineage>
        <taxon>Bacteria</taxon>
        <taxon>Bacillati</taxon>
        <taxon>Armatimonadota</taxon>
        <taxon>Armatimonadota incertae sedis</taxon>
        <taxon>Candidatus Nitrosymbiomonas</taxon>
    </lineage>
</organism>
<dbReference type="KEGG" id="npy:NPRO_04670"/>
<feature type="compositionally biased region" description="Acidic residues" evidence="1">
    <location>
        <begin position="94"/>
        <end position="109"/>
    </location>
</feature>
<evidence type="ECO:0000256" key="2">
    <source>
        <dbReference type="SAM" id="Phobius"/>
    </source>
</evidence>
<evidence type="ECO:0000313" key="3">
    <source>
        <dbReference type="EMBL" id="BBO22872.1"/>
    </source>
</evidence>
<evidence type="ECO:0000313" key="4">
    <source>
        <dbReference type="Proteomes" id="UP000662873"/>
    </source>
</evidence>
<feature type="transmembrane region" description="Helical" evidence="2">
    <location>
        <begin position="12"/>
        <end position="30"/>
    </location>
</feature>
<dbReference type="Proteomes" id="UP000662873">
    <property type="component" value="Chromosome"/>
</dbReference>
<name>A0A809RT22_9BACT</name>
<gene>
    <name evidence="3" type="ORF">NPRO_04670</name>
</gene>
<keyword evidence="2" id="KW-0812">Transmembrane</keyword>
<dbReference type="EMBL" id="AP021858">
    <property type="protein sequence ID" value="BBO22872.1"/>
    <property type="molecule type" value="Genomic_DNA"/>
</dbReference>
<feature type="region of interest" description="Disordered" evidence="1">
    <location>
        <begin position="44"/>
        <end position="137"/>
    </location>
</feature>
<keyword evidence="2" id="KW-0472">Membrane</keyword>
<evidence type="ECO:0000256" key="1">
    <source>
        <dbReference type="SAM" id="MobiDB-lite"/>
    </source>
</evidence>
<keyword evidence="2" id="KW-1133">Transmembrane helix</keyword>
<accession>A0A809RT22</accession>